<keyword evidence="3" id="KW-1185">Reference proteome</keyword>
<dbReference type="Proteomes" id="UP001162131">
    <property type="component" value="Unassembled WGS sequence"/>
</dbReference>
<evidence type="ECO:0000313" key="2">
    <source>
        <dbReference type="EMBL" id="CAG9317979.1"/>
    </source>
</evidence>
<sequence>MKASLRLLFTILFGLVFSNSSNLSNPIDSSFLSVPKFGSKQLTIDYFLDVDSDFDEISKQTITELLENSIQVASYLLQEIPSAILPSTSRNPLCLEFNQLTSSQISSSDIILLVTNDKETKKSLSFEDCSSATYPQN</sequence>
<dbReference type="EMBL" id="CAJZBQ010000020">
    <property type="protein sequence ID" value="CAG9317979.1"/>
    <property type="molecule type" value="Genomic_DNA"/>
</dbReference>
<comment type="caution">
    <text evidence="2">The sequence shown here is derived from an EMBL/GenBank/DDBJ whole genome shotgun (WGS) entry which is preliminary data.</text>
</comment>
<dbReference type="AlphaFoldDB" id="A0AAU9IXS7"/>
<protein>
    <submittedName>
        <fullName evidence="2">Uncharacterized protein</fullName>
    </submittedName>
</protein>
<gene>
    <name evidence="2" type="ORF">BSTOLATCC_MIC20463</name>
</gene>
<organism evidence="2 3">
    <name type="scientific">Blepharisma stoltei</name>
    <dbReference type="NCBI Taxonomy" id="1481888"/>
    <lineage>
        <taxon>Eukaryota</taxon>
        <taxon>Sar</taxon>
        <taxon>Alveolata</taxon>
        <taxon>Ciliophora</taxon>
        <taxon>Postciliodesmatophora</taxon>
        <taxon>Heterotrichea</taxon>
        <taxon>Heterotrichida</taxon>
        <taxon>Blepharismidae</taxon>
        <taxon>Blepharisma</taxon>
    </lineage>
</organism>
<name>A0AAU9IXS7_9CILI</name>
<keyword evidence="1" id="KW-0732">Signal</keyword>
<reference evidence="2" key="1">
    <citation type="submission" date="2021-09" db="EMBL/GenBank/DDBJ databases">
        <authorList>
            <consortium name="AG Swart"/>
            <person name="Singh M."/>
            <person name="Singh A."/>
            <person name="Seah K."/>
            <person name="Emmerich C."/>
        </authorList>
    </citation>
    <scope>NUCLEOTIDE SEQUENCE</scope>
    <source>
        <strain evidence="2">ATCC30299</strain>
    </source>
</reference>
<evidence type="ECO:0000256" key="1">
    <source>
        <dbReference type="SAM" id="SignalP"/>
    </source>
</evidence>
<evidence type="ECO:0000313" key="3">
    <source>
        <dbReference type="Proteomes" id="UP001162131"/>
    </source>
</evidence>
<accession>A0AAU9IXS7</accession>
<feature type="chain" id="PRO_5043661631" evidence="1">
    <location>
        <begin position="19"/>
        <end position="137"/>
    </location>
</feature>
<proteinExistence type="predicted"/>
<feature type="signal peptide" evidence="1">
    <location>
        <begin position="1"/>
        <end position="18"/>
    </location>
</feature>